<dbReference type="PANTHER" id="PTHR43022">
    <property type="entry name" value="PROTEIN SMF"/>
    <property type="match status" value="1"/>
</dbReference>
<protein>
    <submittedName>
        <fullName evidence="4">DNA-protecting protein DprA</fullName>
    </submittedName>
</protein>
<dbReference type="EMBL" id="JABELX010000011">
    <property type="protein sequence ID" value="NNH73784.1"/>
    <property type="molecule type" value="Genomic_DNA"/>
</dbReference>
<evidence type="ECO:0000256" key="2">
    <source>
        <dbReference type="SAM" id="MobiDB-lite"/>
    </source>
</evidence>
<dbReference type="Pfam" id="PF02481">
    <property type="entry name" value="DNA_processg_A"/>
    <property type="match status" value="1"/>
</dbReference>
<dbReference type="GO" id="GO:0009294">
    <property type="term" value="P:DNA-mediated transformation"/>
    <property type="evidence" value="ECO:0007669"/>
    <property type="project" value="InterPro"/>
</dbReference>
<dbReference type="RefSeq" id="WP_067521904.1">
    <property type="nucleotide sequence ID" value="NZ_JABELX010000011.1"/>
</dbReference>
<sequence length="326" mass="33420">MSIDRLAWALLSRAASGPCQPLTALVGEVGPSRAALMLQSGDLPVDQDVLVRGAGGLKAAARDLEVVEGLGGRLVTPEDDEWPRELLECLPPGSGDVGDVAPLALWVRGDRSLREVTYRAVAVIGARASTAYGNHVATEIAGDLAGSGRTIVGGAAYGIDAAAHRAALAVGGVTVAVLACGLDRPYPVQHDRLLAEIADTGLVVTEYPPGVTARKHCFLARNRLIAALSTATVAVEAGVRSGTASAVRWAGRFGRPVLAVPGPVTSAASAGCHRFIADGDAELVTCADDVRRAVVEPSWTHTVEVPAPTPRAPEGGGSMTTSVDVP</sequence>
<comment type="similarity">
    <text evidence="1">Belongs to the DprA/Smf family.</text>
</comment>
<proteinExistence type="inferred from homology"/>
<accession>A0A849C510</accession>
<dbReference type="InterPro" id="IPR003488">
    <property type="entry name" value="DprA"/>
</dbReference>
<dbReference type="AlphaFoldDB" id="A0A849C510"/>
<dbReference type="Proteomes" id="UP000586827">
    <property type="component" value="Unassembled WGS sequence"/>
</dbReference>
<dbReference type="PANTHER" id="PTHR43022:SF1">
    <property type="entry name" value="PROTEIN SMF"/>
    <property type="match status" value="1"/>
</dbReference>
<evidence type="ECO:0000259" key="3">
    <source>
        <dbReference type="Pfam" id="PF02481"/>
    </source>
</evidence>
<comment type="caution">
    <text evidence="4">The sequence shown here is derived from an EMBL/GenBank/DDBJ whole genome shotgun (WGS) entry which is preliminary data.</text>
</comment>
<dbReference type="InterPro" id="IPR057666">
    <property type="entry name" value="DrpA_SLOG"/>
</dbReference>
<dbReference type="NCBIfam" id="TIGR00732">
    <property type="entry name" value="dprA"/>
    <property type="match status" value="1"/>
</dbReference>
<dbReference type="SUPFAM" id="SSF102405">
    <property type="entry name" value="MCP/YpsA-like"/>
    <property type="match status" value="1"/>
</dbReference>
<evidence type="ECO:0000313" key="5">
    <source>
        <dbReference type="Proteomes" id="UP000586827"/>
    </source>
</evidence>
<organism evidence="4 5">
    <name type="scientific">Nocardia uniformis</name>
    <dbReference type="NCBI Taxonomy" id="53432"/>
    <lineage>
        <taxon>Bacteria</taxon>
        <taxon>Bacillati</taxon>
        <taxon>Actinomycetota</taxon>
        <taxon>Actinomycetes</taxon>
        <taxon>Mycobacteriales</taxon>
        <taxon>Nocardiaceae</taxon>
        <taxon>Nocardia</taxon>
    </lineage>
</organism>
<name>A0A849C510_9NOCA</name>
<dbReference type="Gene3D" id="3.40.50.450">
    <property type="match status" value="1"/>
</dbReference>
<keyword evidence="5" id="KW-1185">Reference proteome</keyword>
<feature type="region of interest" description="Disordered" evidence="2">
    <location>
        <begin position="304"/>
        <end position="326"/>
    </location>
</feature>
<evidence type="ECO:0000313" key="4">
    <source>
        <dbReference type="EMBL" id="NNH73784.1"/>
    </source>
</evidence>
<feature type="domain" description="Smf/DprA SLOG" evidence="3">
    <location>
        <begin position="74"/>
        <end position="292"/>
    </location>
</feature>
<gene>
    <name evidence="4" type="primary">dprA</name>
    <name evidence="4" type="ORF">HLB23_28685</name>
</gene>
<reference evidence="4 5" key="1">
    <citation type="submission" date="2020-05" db="EMBL/GenBank/DDBJ databases">
        <title>MicrobeNet Type strains.</title>
        <authorList>
            <person name="Nicholson A.C."/>
        </authorList>
    </citation>
    <scope>NUCLEOTIDE SEQUENCE [LARGE SCALE GENOMIC DNA]</scope>
    <source>
        <strain evidence="4 5">JCM 3224</strain>
    </source>
</reference>
<evidence type="ECO:0000256" key="1">
    <source>
        <dbReference type="ARBA" id="ARBA00006525"/>
    </source>
</evidence>